<dbReference type="InterPro" id="IPR006553">
    <property type="entry name" value="Leu-rich_rpt_Cys-con_subtyp"/>
</dbReference>
<evidence type="ECO:0000313" key="2">
    <source>
        <dbReference type="Proteomes" id="UP000037069"/>
    </source>
</evidence>
<dbReference type="PANTHER" id="PTHR13318">
    <property type="entry name" value="PARTNER OF PAIRED, ISOFORM B-RELATED"/>
    <property type="match status" value="1"/>
</dbReference>
<evidence type="ECO:0000313" key="1">
    <source>
        <dbReference type="EMBL" id="KNC21712.1"/>
    </source>
</evidence>
<comment type="caution">
    <text evidence="1">The sequence shown here is derived from an EMBL/GenBank/DDBJ whole genome shotgun (WGS) entry which is preliminary data.</text>
</comment>
<dbReference type="Proteomes" id="UP000037069">
    <property type="component" value="Unassembled WGS sequence"/>
</dbReference>
<keyword evidence="2" id="KW-1185">Reference proteome</keyword>
<dbReference type="GO" id="GO:0031146">
    <property type="term" value="P:SCF-dependent proteasomal ubiquitin-dependent protein catabolic process"/>
    <property type="evidence" value="ECO:0007669"/>
    <property type="project" value="TreeGrafter"/>
</dbReference>
<gene>
    <name evidence="1" type="ORF">FF38_09333</name>
</gene>
<proteinExistence type="predicted"/>
<accession>A0A0L0BNS8</accession>
<dbReference type="InterPro" id="IPR032675">
    <property type="entry name" value="LRR_dom_sf"/>
</dbReference>
<protein>
    <submittedName>
        <fullName evidence="1">Uncharacterized protein</fullName>
    </submittedName>
</protein>
<dbReference type="SUPFAM" id="SSF52047">
    <property type="entry name" value="RNI-like"/>
    <property type="match status" value="1"/>
</dbReference>
<dbReference type="OrthoDB" id="6492012at2759"/>
<sequence>MQWWLTAEILKNIMTNQQDLMISLNGDCLDYIFKMLPIGDRINMIISYQNFYDIFRKRLRIEYKTNLNTKFFNTLQTFQLQVLLSIIGSYIKHLKIEFPFEEQSYLREFIYFKFLFTYCINVESLKYFGWSVNDESMKYLKSLRNLKSLAIINNSEITENINCLAQLPQLKQLELWRDNIISPPITKEFLCNLAQYQAKQLDSLKLVDCSSFDEEKASLVAQLENLKVLHCICNPCDEAIMETFSNLSKLEELYINNSYFITNRSVLQLLSKCPRVKRLNLKSCGLITADLIANLLYLLKRQRLLHSDRVQIDLNPYKFSDKISVDI</sequence>
<reference evidence="1 2" key="1">
    <citation type="journal article" date="2015" name="Nat. Commun.">
        <title>Lucilia cuprina genome unlocks parasitic fly biology to underpin future interventions.</title>
        <authorList>
            <person name="Anstead C.A."/>
            <person name="Korhonen P.K."/>
            <person name="Young N.D."/>
            <person name="Hall R.S."/>
            <person name="Jex A.R."/>
            <person name="Murali S.C."/>
            <person name="Hughes D.S."/>
            <person name="Lee S.F."/>
            <person name="Perry T."/>
            <person name="Stroehlein A.J."/>
            <person name="Ansell B.R."/>
            <person name="Breugelmans B."/>
            <person name="Hofmann A."/>
            <person name="Qu J."/>
            <person name="Dugan S."/>
            <person name="Lee S.L."/>
            <person name="Chao H."/>
            <person name="Dinh H."/>
            <person name="Han Y."/>
            <person name="Doddapaneni H.V."/>
            <person name="Worley K.C."/>
            <person name="Muzny D.M."/>
            <person name="Ioannidis P."/>
            <person name="Waterhouse R.M."/>
            <person name="Zdobnov E.M."/>
            <person name="James P.J."/>
            <person name="Bagnall N.H."/>
            <person name="Kotze A.C."/>
            <person name="Gibbs R.A."/>
            <person name="Richards S."/>
            <person name="Batterham P."/>
            <person name="Gasser R.B."/>
        </authorList>
    </citation>
    <scope>NUCLEOTIDE SEQUENCE [LARGE SCALE GENOMIC DNA]</scope>
    <source>
        <strain evidence="1 2">LS</strain>
        <tissue evidence="1">Full body</tissue>
    </source>
</reference>
<dbReference type="Gene3D" id="3.80.10.10">
    <property type="entry name" value="Ribonuclease Inhibitor"/>
    <property type="match status" value="1"/>
</dbReference>
<dbReference type="EMBL" id="JRES01001586">
    <property type="protein sequence ID" value="KNC21712.1"/>
    <property type="molecule type" value="Genomic_DNA"/>
</dbReference>
<dbReference type="GO" id="GO:0019005">
    <property type="term" value="C:SCF ubiquitin ligase complex"/>
    <property type="evidence" value="ECO:0007669"/>
    <property type="project" value="TreeGrafter"/>
</dbReference>
<name>A0A0L0BNS8_LUCCU</name>
<dbReference type="AlphaFoldDB" id="A0A0L0BNS8"/>
<organism evidence="1 2">
    <name type="scientific">Lucilia cuprina</name>
    <name type="common">Green bottle fly</name>
    <name type="synonym">Australian sheep blowfly</name>
    <dbReference type="NCBI Taxonomy" id="7375"/>
    <lineage>
        <taxon>Eukaryota</taxon>
        <taxon>Metazoa</taxon>
        <taxon>Ecdysozoa</taxon>
        <taxon>Arthropoda</taxon>
        <taxon>Hexapoda</taxon>
        <taxon>Insecta</taxon>
        <taxon>Pterygota</taxon>
        <taxon>Neoptera</taxon>
        <taxon>Endopterygota</taxon>
        <taxon>Diptera</taxon>
        <taxon>Brachycera</taxon>
        <taxon>Muscomorpha</taxon>
        <taxon>Oestroidea</taxon>
        <taxon>Calliphoridae</taxon>
        <taxon>Luciliinae</taxon>
        <taxon>Lucilia</taxon>
    </lineage>
</organism>
<dbReference type="SMART" id="SM00367">
    <property type="entry name" value="LRR_CC"/>
    <property type="match status" value="3"/>
</dbReference>